<evidence type="ECO:0000256" key="5">
    <source>
        <dbReference type="ARBA" id="ARBA00022801"/>
    </source>
</evidence>
<reference evidence="8" key="1">
    <citation type="submission" date="2020-09" db="EMBL/GenBank/DDBJ databases">
        <title>Genome-Enabled Discovery of Anthraquinone Biosynthesis in Senna tora.</title>
        <authorList>
            <person name="Kang S.-H."/>
            <person name="Pandey R.P."/>
            <person name="Lee C.-M."/>
            <person name="Sim J.-S."/>
            <person name="Jeong J.-T."/>
            <person name="Choi B.-S."/>
            <person name="Jung M."/>
            <person name="Ginzburg D."/>
            <person name="Zhao K."/>
            <person name="Won S.Y."/>
            <person name="Oh T.-J."/>
            <person name="Yu Y."/>
            <person name="Kim N.-H."/>
            <person name="Lee O.R."/>
            <person name="Lee T.-H."/>
            <person name="Bashyal P."/>
            <person name="Kim T.-S."/>
            <person name="Lee W.-H."/>
            <person name="Kawkins C."/>
            <person name="Kim C.-K."/>
            <person name="Kim J.S."/>
            <person name="Ahn B.O."/>
            <person name="Rhee S.Y."/>
            <person name="Sohng J.K."/>
        </authorList>
    </citation>
    <scope>NUCLEOTIDE SEQUENCE</scope>
    <source>
        <tissue evidence="8">Leaf</tissue>
    </source>
</reference>
<dbReference type="SUPFAM" id="SSF56672">
    <property type="entry name" value="DNA/RNA polymerases"/>
    <property type="match status" value="1"/>
</dbReference>
<dbReference type="Gene3D" id="3.30.420.10">
    <property type="entry name" value="Ribonuclease H-like superfamily/Ribonuclease H"/>
    <property type="match status" value="1"/>
</dbReference>
<keyword evidence="5" id="KW-0378">Hydrolase</keyword>
<sequence length="417" mass="47587">MEMNPSKDSAILKWPCPTNVKQLRGFLGLTGYYCRFINRYAHIAAPLTSLLKKDGFNWNDEALAAFNALKQAVTSAPVLILPYFSKPFIIDTDALVITEAIAKFRHSLFGDHFIIRTDQNSLHHINDQKIQSPKQEEWLPKLLGYQFSIEYKPGRTNTVAGALSRSFHMACSSPIFSILDDVRHSFANDAELLSILRRCQANDSPYPQYTIREGVLCWMDRVVIIAAASELKHRLEPRSTSSAYHPQTDGQIRSSWIEYWYNTATHSSTGMTPFKVVYGRDHRALFVTRHLLLIPKMWPSLCKNVMHCYRGSVSNITIPLPLVTNKHGPEVKPQRVVDVRQVLVGDNWKTQVLIKWEDPVAPSWEPVKEFNIRYPAFDLEDKVNLNGKGDVMTDNMKAGHMEADMDESQRQGVRRSI</sequence>
<dbReference type="Gene3D" id="3.30.70.270">
    <property type="match status" value="1"/>
</dbReference>
<dbReference type="InterPro" id="IPR043502">
    <property type="entry name" value="DNA/RNA_pol_sf"/>
</dbReference>
<proteinExistence type="predicted"/>
<dbReference type="PANTHER" id="PTHR34072:SF52">
    <property type="entry name" value="RIBONUCLEASE H"/>
    <property type="match status" value="1"/>
</dbReference>
<dbReference type="InterPro" id="IPR043128">
    <property type="entry name" value="Rev_trsase/Diguanyl_cyclase"/>
</dbReference>
<evidence type="ECO:0000256" key="3">
    <source>
        <dbReference type="ARBA" id="ARBA00022722"/>
    </source>
</evidence>
<name>A0A834TE86_9FABA</name>
<evidence type="ECO:0000256" key="1">
    <source>
        <dbReference type="ARBA" id="ARBA00022679"/>
    </source>
</evidence>
<gene>
    <name evidence="8" type="ORF">G2W53_025968</name>
</gene>
<feature type="domain" description="Reverse transcriptase RNase H-like" evidence="7">
    <location>
        <begin position="89"/>
        <end position="145"/>
    </location>
</feature>
<evidence type="ECO:0000313" key="9">
    <source>
        <dbReference type="Proteomes" id="UP000634136"/>
    </source>
</evidence>
<dbReference type="PANTHER" id="PTHR34072">
    <property type="entry name" value="ENZYMATIC POLYPROTEIN-RELATED"/>
    <property type="match status" value="1"/>
</dbReference>
<keyword evidence="1" id="KW-0808">Transferase</keyword>
<keyword evidence="6" id="KW-0695">RNA-directed DNA polymerase</keyword>
<accession>A0A834TE86</accession>
<organism evidence="8 9">
    <name type="scientific">Senna tora</name>
    <dbReference type="NCBI Taxonomy" id="362788"/>
    <lineage>
        <taxon>Eukaryota</taxon>
        <taxon>Viridiplantae</taxon>
        <taxon>Streptophyta</taxon>
        <taxon>Embryophyta</taxon>
        <taxon>Tracheophyta</taxon>
        <taxon>Spermatophyta</taxon>
        <taxon>Magnoliopsida</taxon>
        <taxon>eudicotyledons</taxon>
        <taxon>Gunneridae</taxon>
        <taxon>Pentapetalae</taxon>
        <taxon>rosids</taxon>
        <taxon>fabids</taxon>
        <taxon>Fabales</taxon>
        <taxon>Fabaceae</taxon>
        <taxon>Caesalpinioideae</taxon>
        <taxon>Cassia clade</taxon>
        <taxon>Senna</taxon>
    </lineage>
</organism>
<dbReference type="Pfam" id="PF17917">
    <property type="entry name" value="RT_RNaseH"/>
    <property type="match status" value="1"/>
</dbReference>
<dbReference type="GO" id="GO:0003676">
    <property type="term" value="F:nucleic acid binding"/>
    <property type="evidence" value="ECO:0007669"/>
    <property type="project" value="InterPro"/>
</dbReference>
<dbReference type="OrthoDB" id="1909920at2759"/>
<evidence type="ECO:0000256" key="4">
    <source>
        <dbReference type="ARBA" id="ARBA00022759"/>
    </source>
</evidence>
<dbReference type="FunFam" id="3.30.70.270:FF:000020">
    <property type="entry name" value="Transposon Tf2-6 polyprotein-like Protein"/>
    <property type="match status" value="1"/>
</dbReference>
<dbReference type="InterPro" id="IPR012337">
    <property type="entry name" value="RNaseH-like_sf"/>
</dbReference>
<dbReference type="GO" id="GO:0003964">
    <property type="term" value="F:RNA-directed DNA polymerase activity"/>
    <property type="evidence" value="ECO:0007669"/>
    <property type="project" value="UniProtKB-KW"/>
</dbReference>
<comment type="caution">
    <text evidence="8">The sequence shown here is derived from an EMBL/GenBank/DDBJ whole genome shotgun (WGS) entry which is preliminary data.</text>
</comment>
<keyword evidence="2" id="KW-0548">Nucleotidyltransferase</keyword>
<protein>
    <submittedName>
        <fullName evidence="8">Ty3/gypsy retrotransposon protein</fullName>
    </submittedName>
</protein>
<dbReference type="EMBL" id="JAAIUW010000008">
    <property type="protein sequence ID" value="KAF7820513.1"/>
    <property type="molecule type" value="Genomic_DNA"/>
</dbReference>
<keyword evidence="9" id="KW-1185">Reference proteome</keyword>
<dbReference type="InterPro" id="IPR036397">
    <property type="entry name" value="RNaseH_sf"/>
</dbReference>
<dbReference type="Proteomes" id="UP000634136">
    <property type="component" value="Unassembled WGS sequence"/>
</dbReference>
<evidence type="ECO:0000256" key="2">
    <source>
        <dbReference type="ARBA" id="ARBA00022695"/>
    </source>
</evidence>
<dbReference type="SUPFAM" id="SSF53098">
    <property type="entry name" value="Ribonuclease H-like"/>
    <property type="match status" value="1"/>
</dbReference>
<dbReference type="GO" id="GO:0016787">
    <property type="term" value="F:hydrolase activity"/>
    <property type="evidence" value="ECO:0007669"/>
    <property type="project" value="UniProtKB-KW"/>
</dbReference>
<dbReference type="InterPro" id="IPR041373">
    <property type="entry name" value="RT_RNaseH"/>
</dbReference>
<evidence type="ECO:0000313" key="8">
    <source>
        <dbReference type="EMBL" id="KAF7820513.1"/>
    </source>
</evidence>
<dbReference type="AlphaFoldDB" id="A0A834TE86"/>
<keyword evidence="3" id="KW-0540">Nuclease</keyword>
<dbReference type="GO" id="GO:0004519">
    <property type="term" value="F:endonuclease activity"/>
    <property type="evidence" value="ECO:0007669"/>
    <property type="project" value="UniProtKB-KW"/>
</dbReference>
<keyword evidence="4" id="KW-0255">Endonuclease</keyword>
<evidence type="ECO:0000259" key="7">
    <source>
        <dbReference type="Pfam" id="PF17917"/>
    </source>
</evidence>
<evidence type="ECO:0000256" key="6">
    <source>
        <dbReference type="ARBA" id="ARBA00022918"/>
    </source>
</evidence>